<keyword evidence="3" id="KW-0597">Phosphoprotein</keyword>
<feature type="domain" description="Histidine kinase" evidence="5">
    <location>
        <begin position="179"/>
        <end position="386"/>
    </location>
</feature>
<dbReference type="InterPro" id="IPR005467">
    <property type="entry name" value="His_kinase_dom"/>
</dbReference>
<dbReference type="Pfam" id="PF00512">
    <property type="entry name" value="HisKA"/>
    <property type="match status" value="1"/>
</dbReference>
<dbReference type="SUPFAM" id="SSF47384">
    <property type="entry name" value="Homodimeric domain of signal transducing histidine kinase"/>
    <property type="match status" value="1"/>
</dbReference>
<dbReference type="SUPFAM" id="SSF55874">
    <property type="entry name" value="ATPase domain of HSP90 chaperone/DNA topoisomerase II/histidine kinase"/>
    <property type="match status" value="1"/>
</dbReference>
<dbReference type="InterPro" id="IPR036890">
    <property type="entry name" value="HATPase_C_sf"/>
</dbReference>
<proteinExistence type="predicted"/>
<dbReference type="InterPro" id="IPR003594">
    <property type="entry name" value="HATPase_dom"/>
</dbReference>
<protein>
    <recommendedName>
        <fullName evidence="2">histidine kinase</fullName>
        <ecNumber evidence="2">2.7.13.3</ecNumber>
    </recommendedName>
</protein>
<dbReference type="KEGG" id="dee:HQN60_02280"/>
<dbReference type="SUPFAM" id="SSF55785">
    <property type="entry name" value="PYP-like sensor domain (PAS domain)"/>
    <property type="match status" value="1"/>
</dbReference>
<reference evidence="6 7" key="1">
    <citation type="submission" date="2020-05" db="EMBL/GenBank/DDBJ databases">
        <title>Complete genome sequence of Deefgea sp. D17.</title>
        <authorList>
            <person name="Bae J.-W."/>
            <person name="Han J.E."/>
        </authorList>
    </citation>
    <scope>NUCLEOTIDE SEQUENCE [LARGE SCALE GENOMIC DNA]</scope>
    <source>
        <strain evidence="6 7">D17</strain>
    </source>
</reference>
<evidence type="ECO:0000256" key="4">
    <source>
        <dbReference type="SAM" id="Coils"/>
    </source>
</evidence>
<dbReference type="InterPro" id="IPR036097">
    <property type="entry name" value="HisK_dim/P_sf"/>
</dbReference>
<dbReference type="PRINTS" id="PR00344">
    <property type="entry name" value="BCTRLSENSOR"/>
</dbReference>
<comment type="catalytic activity">
    <reaction evidence="1">
        <text>ATP + protein L-histidine = ADP + protein N-phospho-L-histidine.</text>
        <dbReference type="EC" id="2.7.13.3"/>
    </reaction>
</comment>
<evidence type="ECO:0000313" key="7">
    <source>
        <dbReference type="Proteomes" id="UP000504844"/>
    </source>
</evidence>
<dbReference type="EMBL" id="CP054143">
    <property type="protein sequence ID" value="QKJ65657.1"/>
    <property type="molecule type" value="Genomic_DNA"/>
</dbReference>
<organism evidence="6 7">
    <name type="scientific">Deefgea piscis</name>
    <dbReference type="NCBI Taxonomy" id="2739061"/>
    <lineage>
        <taxon>Bacteria</taxon>
        <taxon>Pseudomonadati</taxon>
        <taxon>Pseudomonadota</taxon>
        <taxon>Betaproteobacteria</taxon>
        <taxon>Neisseriales</taxon>
        <taxon>Chitinibacteraceae</taxon>
        <taxon>Deefgea</taxon>
    </lineage>
</organism>
<dbReference type="GO" id="GO:0000155">
    <property type="term" value="F:phosphorelay sensor kinase activity"/>
    <property type="evidence" value="ECO:0007669"/>
    <property type="project" value="InterPro"/>
</dbReference>
<dbReference type="PANTHER" id="PTHR43065:SF29">
    <property type="entry name" value="SENSOR PROTEIN KINASE FLES"/>
    <property type="match status" value="1"/>
</dbReference>
<evidence type="ECO:0000259" key="5">
    <source>
        <dbReference type="PROSITE" id="PS50109"/>
    </source>
</evidence>
<dbReference type="RefSeq" id="WP_173532167.1">
    <property type="nucleotide sequence ID" value="NZ_CP054143.1"/>
</dbReference>
<keyword evidence="7" id="KW-1185">Reference proteome</keyword>
<dbReference type="SMART" id="SM00387">
    <property type="entry name" value="HATPase_c"/>
    <property type="match status" value="1"/>
</dbReference>
<dbReference type="CDD" id="cd00082">
    <property type="entry name" value="HisKA"/>
    <property type="match status" value="1"/>
</dbReference>
<evidence type="ECO:0000256" key="1">
    <source>
        <dbReference type="ARBA" id="ARBA00000085"/>
    </source>
</evidence>
<keyword evidence="6" id="KW-0808">Transferase</keyword>
<dbReference type="InterPro" id="IPR035965">
    <property type="entry name" value="PAS-like_dom_sf"/>
</dbReference>
<dbReference type="Proteomes" id="UP000504844">
    <property type="component" value="Chromosome"/>
</dbReference>
<sequence length="391" mass="43338">MSLNQEVIDPKNLEQAFALFTAASEQLSVAYAELQDQVTTLTEQLEVANGNLRREFEEKSALSRRLSLLLDRLPAGVLELDQCGYVLTQNAAARKLLGRTDHRFNWLEVLAEQMQATDEPGVLEYQSGDNARHLLLEEVDVPEEGVRLVLLHDVTTATEMRRALSRHQRLVEMGEMAAGLAHQLRTPLATALLYSGHLVRAELSGEDRIRFAQKSLERLRHLEVLIQNMLRFVRGQQQLTERLEVGGVLLDAIQHVQPQFDAKNVALLLTGSNRPVWAKVNAREFSGAIANLLENALQASVSGQQVLCCLSVDESTLEIEIKDYGCGMSEATCVRLFEPFFTTRKDGTGLGLAIVRNLVSSYGGGISVESKLDFGSSFKIRLPLTTATTKV</sequence>
<evidence type="ECO:0000256" key="3">
    <source>
        <dbReference type="ARBA" id="ARBA00022553"/>
    </source>
</evidence>
<dbReference type="Pfam" id="PF02518">
    <property type="entry name" value="HATPase_c"/>
    <property type="match status" value="1"/>
</dbReference>
<dbReference type="InterPro" id="IPR003661">
    <property type="entry name" value="HisK_dim/P_dom"/>
</dbReference>
<evidence type="ECO:0000256" key="2">
    <source>
        <dbReference type="ARBA" id="ARBA00012438"/>
    </source>
</evidence>
<dbReference type="PANTHER" id="PTHR43065">
    <property type="entry name" value="SENSOR HISTIDINE KINASE"/>
    <property type="match status" value="1"/>
</dbReference>
<gene>
    <name evidence="6" type="ORF">HQN60_02280</name>
</gene>
<accession>A0A6M8SUW9</accession>
<dbReference type="AlphaFoldDB" id="A0A6M8SUW9"/>
<keyword evidence="6" id="KW-0418">Kinase</keyword>
<dbReference type="PROSITE" id="PS50109">
    <property type="entry name" value="HIS_KIN"/>
    <property type="match status" value="1"/>
</dbReference>
<feature type="coiled-coil region" evidence="4">
    <location>
        <begin position="24"/>
        <end position="51"/>
    </location>
</feature>
<evidence type="ECO:0000313" key="6">
    <source>
        <dbReference type="EMBL" id="QKJ65657.1"/>
    </source>
</evidence>
<dbReference type="Gene3D" id="3.30.565.10">
    <property type="entry name" value="Histidine kinase-like ATPase, C-terminal domain"/>
    <property type="match status" value="1"/>
</dbReference>
<dbReference type="EC" id="2.7.13.3" evidence="2"/>
<dbReference type="Gene3D" id="1.10.287.130">
    <property type="match status" value="1"/>
</dbReference>
<keyword evidence="4" id="KW-0175">Coiled coil</keyword>
<dbReference type="SMART" id="SM00388">
    <property type="entry name" value="HisKA"/>
    <property type="match status" value="1"/>
</dbReference>
<name>A0A6M8SUW9_9NEIS</name>
<dbReference type="InterPro" id="IPR004358">
    <property type="entry name" value="Sig_transdc_His_kin-like_C"/>
</dbReference>